<feature type="domain" description="CCHC-type" evidence="2">
    <location>
        <begin position="227"/>
        <end position="240"/>
    </location>
</feature>
<name>A0A5B0MVU6_PUCGR</name>
<proteinExistence type="predicted"/>
<dbReference type="AlphaFoldDB" id="A0A5B0MVU6"/>
<keyword evidence="1" id="KW-0862">Zinc</keyword>
<reference evidence="4 5" key="1">
    <citation type="submission" date="2019-05" db="EMBL/GenBank/DDBJ databases">
        <title>Emergence of the Ug99 lineage of the wheat stem rust pathogen through somatic hybridization.</title>
        <authorList>
            <person name="Li F."/>
            <person name="Upadhyaya N.M."/>
            <person name="Sperschneider J."/>
            <person name="Matny O."/>
            <person name="Nguyen-Phuc H."/>
            <person name="Mago R."/>
            <person name="Raley C."/>
            <person name="Miller M.E."/>
            <person name="Silverstein K.A.T."/>
            <person name="Henningsen E."/>
            <person name="Hirsch C.D."/>
            <person name="Visser B."/>
            <person name="Pretorius Z.A."/>
            <person name="Steffenson B.J."/>
            <person name="Schwessinger B."/>
            <person name="Dodds P.N."/>
            <person name="Figueroa M."/>
        </authorList>
    </citation>
    <scope>NUCLEOTIDE SEQUENCE [LARGE SCALE GENOMIC DNA]</scope>
    <source>
        <strain evidence="4 5">Ug99</strain>
    </source>
</reference>
<dbReference type="GO" id="GO:0008270">
    <property type="term" value="F:zinc ion binding"/>
    <property type="evidence" value="ECO:0007669"/>
    <property type="project" value="UniProtKB-KW"/>
</dbReference>
<comment type="caution">
    <text evidence="4">The sequence shown here is derived from an EMBL/GenBank/DDBJ whole genome shotgun (WGS) entry which is preliminary data.</text>
</comment>
<evidence type="ECO:0000313" key="3">
    <source>
        <dbReference type="EMBL" id="KAA1068520.1"/>
    </source>
</evidence>
<evidence type="ECO:0000259" key="2">
    <source>
        <dbReference type="PROSITE" id="PS50158"/>
    </source>
</evidence>
<protein>
    <recommendedName>
        <fullName evidence="2">CCHC-type domain-containing protein</fullName>
    </recommendedName>
</protein>
<dbReference type="EMBL" id="VDEP01000443">
    <property type="protein sequence ID" value="KAA1079989.1"/>
    <property type="molecule type" value="Genomic_DNA"/>
</dbReference>
<dbReference type="Proteomes" id="UP000325313">
    <property type="component" value="Unassembled WGS sequence"/>
</dbReference>
<evidence type="ECO:0000313" key="4">
    <source>
        <dbReference type="EMBL" id="KAA1079989.1"/>
    </source>
</evidence>
<keyword evidence="1" id="KW-0479">Metal-binding</keyword>
<dbReference type="InterPro" id="IPR001878">
    <property type="entry name" value="Znf_CCHC"/>
</dbReference>
<organism evidence="4 5">
    <name type="scientific">Puccinia graminis f. sp. tritici</name>
    <dbReference type="NCBI Taxonomy" id="56615"/>
    <lineage>
        <taxon>Eukaryota</taxon>
        <taxon>Fungi</taxon>
        <taxon>Dikarya</taxon>
        <taxon>Basidiomycota</taxon>
        <taxon>Pucciniomycotina</taxon>
        <taxon>Pucciniomycetes</taxon>
        <taxon>Pucciniales</taxon>
        <taxon>Pucciniaceae</taxon>
        <taxon>Puccinia</taxon>
    </lineage>
</organism>
<dbReference type="EMBL" id="VDEP01000505">
    <property type="protein sequence ID" value="KAA1068520.1"/>
    <property type="molecule type" value="Genomic_DNA"/>
</dbReference>
<dbReference type="PROSITE" id="PS50158">
    <property type="entry name" value="ZF_CCHC"/>
    <property type="match status" value="1"/>
</dbReference>
<evidence type="ECO:0000313" key="5">
    <source>
        <dbReference type="Proteomes" id="UP000325313"/>
    </source>
</evidence>
<dbReference type="Pfam" id="PF14223">
    <property type="entry name" value="Retrotran_gag_2"/>
    <property type="match status" value="1"/>
</dbReference>
<gene>
    <name evidence="4" type="ORF">PGTUg99_050070</name>
    <name evidence="3" type="ORF">PGTUg99_050229</name>
</gene>
<dbReference type="GO" id="GO:0003676">
    <property type="term" value="F:nucleic acid binding"/>
    <property type="evidence" value="ECO:0007669"/>
    <property type="project" value="InterPro"/>
</dbReference>
<accession>A0A5B0MVU6</accession>
<sequence>MSKIDSISETVTQTTRFLLTSSNYTIWVLPMSAKLEDIGIRTYVCGALKTDEKTPAEELARLEKLNMKAYSMIIQNLDSENLALVSTTLPSTNHFNGKALWSLLRKKYAGSDLVARSAALDHFLDIEFKNISSFCSAIRLANQKLVLADVLNDDQVKMMLMLRKLPRGQFQSFRDIVAMGFLSESFEDIMKRLEAYSISNNIQKDSSIDTQASMMTTASSSKSGAACTHCGKTGHRPHNCWKKFPEKAPKTKSAHLTVVDEYNQLKEVTNWCTLPDGTRMDADEIRYDYNQGM</sequence>
<evidence type="ECO:0000256" key="1">
    <source>
        <dbReference type="PROSITE-ProRule" id="PRU00047"/>
    </source>
</evidence>
<keyword evidence="1" id="KW-0863">Zinc-finger</keyword>